<gene>
    <name evidence="1" type="ORF">UFOVP1127_49</name>
    <name evidence="2" type="ORF">UFOVP1242_25</name>
    <name evidence="3" type="ORF">UFOVP1492_85</name>
    <name evidence="4" type="ORF">UFOVP1580_114</name>
</gene>
<evidence type="ECO:0000313" key="1">
    <source>
        <dbReference type="EMBL" id="CAB4185307.1"/>
    </source>
</evidence>
<proteinExistence type="predicted"/>
<dbReference type="EMBL" id="LR797450">
    <property type="protein sequence ID" value="CAB4217773.1"/>
    <property type="molecule type" value="Genomic_DNA"/>
</dbReference>
<evidence type="ECO:0000313" key="2">
    <source>
        <dbReference type="EMBL" id="CAB4193115.1"/>
    </source>
</evidence>
<reference evidence="1" key="1">
    <citation type="submission" date="2020-05" db="EMBL/GenBank/DDBJ databases">
        <authorList>
            <person name="Chiriac C."/>
            <person name="Salcher M."/>
            <person name="Ghai R."/>
            <person name="Kavagutti S V."/>
        </authorList>
    </citation>
    <scope>NUCLEOTIDE SEQUENCE</scope>
</reference>
<organism evidence="1">
    <name type="scientific">uncultured Caudovirales phage</name>
    <dbReference type="NCBI Taxonomy" id="2100421"/>
    <lineage>
        <taxon>Viruses</taxon>
        <taxon>Duplodnaviria</taxon>
        <taxon>Heunggongvirae</taxon>
        <taxon>Uroviricota</taxon>
        <taxon>Caudoviricetes</taxon>
        <taxon>Peduoviridae</taxon>
        <taxon>Maltschvirus</taxon>
        <taxon>Maltschvirus maltsch</taxon>
    </lineage>
</organism>
<protein>
    <submittedName>
        <fullName evidence="1">Uncharacterized protein</fullName>
    </submittedName>
</protein>
<accession>A0A6J5QS37</accession>
<evidence type="ECO:0000313" key="4">
    <source>
        <dbReference type="EMBL" id="CAB5231595.1"/>
    </source>
</evidence>
<dbReference type="EMBL" id="LR798430">
    <property type="protein sequence ID" value="CAB5231595.1"/>
    <property type="molecule type" value="Genomic_DNA"/>
</dbReference>
<evidence type="ECO:0000313" key="3">
    <source>
        <dbReference type="EMBL" id="CAB4217773.1"/>
    </source>
</evidence>
<dbReference type="EMBL" id="LR797075">
    <property type="protein sequence ID" value="CAB4185307.1"/>
    <property type="molecule type" value="Genomic_DNA"/>
</dbReference>
<name>A0A6J5QS37_9CAUD</name>
<sequence>MEITTIVGAGNSRKSQLIQNLAAQTANTAVGTGPVPELPINDGLGTIYADCGDYEVPENKLAETAWRGTDMEVPNAVAASYDKFFRLCGGEDVKVVDWTSSAGDWVLAVKKGGLWYAGFQYNRWPRCGFSYSINVEEPYKSFEQLCQPDDETY</sequence>
<dbReference type="EMBL" id="LR797197">
    <property type="protein sequence ID" value="CAB4193115.1"/>
    <property type="molecule type" value="Genomic_DNA"/>
</dbReference>